<feature type="domain" description="SGNH" evidence="3">
    <location>
        <begin position="432"/>
        <end position="640"/>
    </location>
</feature>
<evidence type="ECO:0000259" key="2">
    <source>
        <dbReference type="Pfam" id="PF01757"/>
    </source>
</evidence>
<dbReference type="AlphaFoldDB" id="A0A4U7MXA8"/>
<feature type="transmembrane region" description="Helical" evidence="1">
    <location>
        <begin position="100"/>
        <end position="121"/>
    </location>
</feature>
<accession>A0A4U7MXA8</accession>
<keyword evidence="1" id="KW-1133">Transmembrane helix</keyword>
<feature type="transmembrane region" description="Helical" evidence="1">
    <location>
        <begin position="251"/>
        <end position="268"/>
    </location>
</feature>
<feature type="transmembrane region" description="Helical" evidence="1">
    <location>
        <begin position="336"/>
        <end position="354"/>
    </location>
</feature>
<proteinExistence type="predicted"/>
<dbReference type="GO" id="GO:0016747">
    <property type="term" value="F:acyltransferase activity, transferring groups other than amino-acyl groups"/>
    <property type="evidence" value="ECO:0007669"/>
    <property type="project" value="InterPro"/>
</dbReference>
<dbReference type="GO" id="GO:0016020">
    <property type="term" value="C:membrane"/>
    <property type="evidence" value="ECO:0007669"/>
    <property type="project" value="TreeGrafter"/>
</dbReference>
<comment type="caution">
    <text evidence="4">The sequence shown here is derived from an EMBL/GenBank/DDBJ whole genome shotgun (WGS) entry which is preliminary data.</text>
</comment>
<gene>
    <name evidence="4" type="ORF">FAP39_14255</name>
</gene>
<dbReference type="Proteomes" id="UP000306575">
    <property type="component" value="Unassembled WGS sequence"/>
</dbReference>
<reference evidence="4 5" key="1">
    <citation type="submission" date="2019-04" db="EMBL/GenBank/DDBJ databases">
        <title>Genome sequence of Pelagicola litoralis CL-ES2.</title>
        <authorList>
            <person name="Cao J."/>
        </authorList>
    </citation>
    <scope>NUCLEOTIDE SEQUENCE [LARGE SCALE GENOMIC DNA]</scope>
    <source>
        <strain evidence="4 5">CL-ES2</strain>
    </source>
</reference>
<evidence type="ECO:0000313" key="4">
    <source>
        <dbReference type="EMBL" id="TKZ17446.1"/>
    </source>
</evidence>
<feature type="transmembrane region" description="Helical" evidence="1">
    <location>
        <begin position="274"/>
        <end position="290"/>
    </location>
</feature>
<evidence type="ECO:0000259" key="3">
    <source>
        <dbReference type="Pfam" id="PF19040"/>
    </source>
</evidence>
<feature type="transmembrane region" description="Helical" evidence="1">
    <location>
        <begin position="58"/>
        <end position="79"/>
    </location>
</feature>
<keyword evidence="1" id="KW-0812">Transmembrane</keyword>
<dbReference type="GO" id="GO:0009103">
    <property type="term" value="P:lipopolysaccharide biosynthetic process"/>
    <property type="evidence" value="ECO:0007669"/>
    <property type="project" value="TreeGrafter"/>
</dbReference>
<dbReference type="InterPro" id="IPR043968">
    <property type="entry name" value="SGNH"/>
</dbReference>
<feature type="transmembrane region" description="Helical" evidence="1">
    <location>
        <begin position="36"/>
        <end position="52"/>
    </location>
</feature>
<feature type="domain" description="Acyltransferase 3" evidence="2">
    <location>
        <begin position="32"/>
        <end position="354"/>
    </location>
</feature>
<dbReference type="Pfam" id="PF01757">
    <property type="entry name" value="Acyl_transf_3"/>
    <property type="match status" value="1"/>
</dbReference>
<feature type="transmembrane region" description="Helical" evidence="1">
    <location>
        <begin position="302"/>
        <end position="321"/>
    </location>
</feature>
<feature type="transmembrane region" description="Helical" evidence="1">
    <location>
        <begin position="374"/>
        <end position="394"/>
    </location>
</feature>
<keyword evidence="4" id="KW-0012">Acyltransferase</keyword>
<evidence type="ECO:0000313" key="5">
    <source>
        <dbReference type="Proteomes" id="UP000306575"/>
    </source>
</evidence>
<organism evidence="4 5">
    <name type="scientific">Shimia litoralis</name>
    <dbReference type="NCBI Taxonomy" id="420403"/>
    <lineage>
        <taxon>Bacteria</taxon>
        <taxon>Pseudomonadati</taxon>
        <taxon>Pseudomonadota</taxon>
        <taxon>Alphaproteobacteria</taxon>
        <taxon>Rhodobacterales</taxon>
        <taxon>Roseobacteraceae</taxon>
    </lineage>
</organism>
<sequence length="654" mass="71403">MARKPRSAKASPVSCAGIGITTVSDRAHAYRPEIDGLRAFAVLPVILFHAGVPGFSGGFVGVDVFFVISGYLITTLLVTELEVTGRVSILGFYERRARRLVPALFFMLAIVSVLAGFILWPASLIEFGVNAAASAVFLSNVSLWLQGGYFGGPGETNALLHTWSLAVEEQYYILVPPALWAAWWLGRHRAILALILISIAASLFIAEMGTKYAATANYYLLPSRAWELMIGALASVVWAKGKRVSAPLQDPIGWLGLLMIAGSVVFITEDTPFPGVWAIPSTLGTALLLISAGPGTWIGRLLTLKVLVFFGLISYSLYLWHQPLLALYRVQAGEDASAVGLGVMVVASVAMGWISWRYVERPFRNRSFMTQVKVLLATVACLGLVGATGVFFVASRGLVNRYPEHIGSMLAVSAAERGKYVRTRHSAEVRDQEFSGNQPRILLIGDSFSQDFYNVIRESDAFADYQISADNIAARCQFHLDGAVPEGGIAPGDSLRCATRDNRVNDFTLSRAQEADIVILAFFWRDWAAHQLPQTLAALNLRDETQVIVIGSKYFTTPGMRSFETMTLQDLRDYRQPLDSATAEVNAILAEAPIEAEFVDVMDLICESPEACRVFTPSGGMISHDNRHLTQDGARYLGSLLFSSGGPMSRFGRH</sequence>
<dbReference type="EMBL" id="SULI01000022">
    <property type="protein sequence ID" value="TKZ17446.1"/>
    <property type="molecule type" value="Genomic_DNA"/>
</dbReference>
<dbReference type="Pfam" id="PF19040">
    <property type="entry name" value="SGNH"/>
    <property type="match status" value="1"/>
</dbReference>
<dbReference type="InterPro" id="IPR050879">
    <property type="entry name" value="Acyltransferase_3"/>
</dbReference>
<evidence type="ECO:0000256" key="1">
    <source>
        <dbReference type="SAM" id="Phobius"/>
    </source>
</evidence>
<keyword evidence="5" id="KW-1185">Reference proteome</keyword>
<dbReference type="OrthoDB" id="9796461at2"/>
<name>A0A4U7MXA8_9RHOB</name>
<keyword evidence="4" id="KW-0808">Transferase</keyword>
<dbReference type="PANTHER" id="PTHR23028:SF53">
    <property type="entry name" value="ACYL_TRANSF_3 DOMAIN-CONTAINING PROTEIN"/>
    <property type="match status" value="1"/>
</dbReference>
<feature type="transmembrane region" description="Helical" evidence="1">
    <location>
        <begin position="190"/>
        <end position="206"/>
    </location>
</feature>
<dbReference type="InterPro" id="IPR002656">
    <property type="entry name" value="Acyl_transf_3_dom"/>
</dbReference>
<keyword evidence="1" id="KW-0472">Membrane</keyword>
<protein>
    <submittedName>
        <fullName evidence="4">Acyltransferase</fullName>
    </submittedName>
</protein>
<dbReference type="PANTHER" id="PTHR23028">
    <property type="entry name" value="ACETYLTRANSFERASE"/>
    <property type="match status" value="1"/>
</dbReference>